<dbReference type="Proteomes" id="UP000190648">
    <property type="component" value="Unassembled WGS sequence"/>
</dbReference>
<keyword evidence="3" id="KW-0343">GTPase activation</keyword>
<dbReference type="PROSITE" id="PS50200">
    <property type="entry name" value="RA"/>
    <property type="match status" value="1"/>
</dbReference>
<feature type="domain" description="Ras-associating" evidence="9">
    <location>
        <begin position="868"/>
        <end position="953"/>
    </location>
</feature>
<evidence type="ECO:0000256" key="2">
    <source>
        <dbReference type="ARBA" id="ARBA00006919"/>
    </source>
</evidence>
<sequence>MMKTSAEDKGDRDDSGPARDTSEEGKETHLCETTALRNCLPLPGISILDKLIKTCPVWLQLNMNQERAGAILGKETAGIFLVRKEGNMNNMVLAVRLPVQNEGHGVLEYNIKEEKSILYLEGSVLVFEDVFKLVAFYCVSRDLLPFTLKLPQAILEASSFQDLEIISSLGTDFWDSSLNYRRRGEELSHPAKDPAFSTAQADSLRSTQCFASSTNHCSCEIELSIGNDRLWFVNPIFIEECSNPFPPDIPPSKSHAVSTDVPPATTLAERRSPRRPPPPPPPHAFIQKSSVKLLRDPMTACEENELFLQPVGKSIREMKIEGGDSKEDGKQSCSVNKPSAVSPKKGSQPSVPPRRRLCERTSEESCVGKPGSCETLRGERTEEKQDTSAENRGKRLLCKKAVEMPGEVPERAVSQFQETKPEPAEKKDTPEIQSNAIKNGKSPPIPPPRRKRLSQVPKIASSCQSKQRTVAETATAQALCKNSSATVAGGATRTHTKTEVGHGRKSVSSAELKGSHSSLDGPAGSTVAQASASEPDSYSTSSTEDDLEMLSSSSGKKTHSMILGKAKNRLSFVSLSNVFTVFLSSDRKLQKKIVELAQDKDSYFGNLVQDYRVYSLEMMAKQSSSTEMLQEIRMMMTQLKSYLVQSTELTSLIDPASYTEEQLEVIAETALYKCVLKPLKEAIDSYLKEIHDKDGSLQQLKENQLVVKNTTTTDLGVTTSVPETIVLEKILHKFTTMHKAYSPEKKIAILLKACKLIYDSMAQGNPGKPYGADDFLPVLMYVLARSNLTEVLLNVEYMMELMDPALQLGEGSYYLTTTYGALEHIKNYDKITVTRQLSMEVQDSIHCWERRRTLNKARASRSSVQDFISISFLEIGAQSRTLASRNDTTAEQLSQLCAEKFEVSHPKDYRLFVYVDDQWLQLDKNALPHRIKASLLKRETKKDFHFIYKPIDHRTAPVPIVKESDFP</sequence>
<dbReference type="SUPFAM" id="SSF109993">
    <property type="entry name" value="VPS9 domain"/>
    <property type="match status" value="1"/>
</dbReference>
<accession>A0A1V4KAQ2</accession>
<dbReference type="GO" id="GO:0005085">
    <property type="term" value="F:guanyl-nucleotide exchange factor activity"/>
    <property type="evidence" value="ECO:0007669"/>
    <property type="project" value="InterPro"/>
</dbReference>
<dbReference type="Pfam" id="PF02204">
    <property type="entry name" value="VPS9"/>
    <property type="match status" value="1"/>
</dbReference>
<organism evidence="11 12">
    <name type="scientific">Patagioenas fasciata monilis</name>
    <dbReference type="NCBI Taxonomy" id="372326"/>
    <lineage>
        <taxon>Eukaryota</taxon>
        <taxon>Metazoa</taxon>
        <taxon>Chordata</taxon>
        <taxon>Craniata</taxon>
        <taxon>Vertebrata</taxon>
        <taxon>Euteleostomi</taxon>
        <taxon>Archelosauria</taxon>
        <taxon>Archosauria</taxon>
        <taxon>Dinosauria</taxon>
        <taxon>Saurischia</taxon>
        <taxon>Theropoda</taxon>
        <taxon>Coelurosauria</taxon>
        <taxon>Aves</taxon>
        <taxon>Neognathae</taxon>
        <taxon>Neoaves</taxon>
        <taxon>Columbimorphae</taxon>
        <taxon>Columbiformes</taxon>
        <taxon>Columbidae</taxon>
        <taxon>Patagioenas</taxon>
    </lineage>
</organism>
<dbReference type="Gene3D" id="3.30.505.10">
    <property type="entry name" value="SH2 domain"/>
    <property type="match status" value="1"/>
</dbReference>
<protein>
    <submittedName>
        <fullName evidence="11">Ras and Rab interactor 3</fullName>
    </submittedName>
</protein>
<dbReference type="Gene3D" id="1.20.1050.80">
    <property type="entry name" value="VPS9 domain"/>
    <property type="match status" value="1"/>
</dbReference>
<dbReference type="GO" id="GO:0007165">
    <property type="term" value="P:signal transduction"/>
    <property type="evidence" value="ECO:0007669"/>
    <property type="project" value="InterPro"/>
</dbReference>
<dbReference type="EMBL" id="LSYS01003973">
    <property type="protein sequence ID" value="OPJ81549.1"/>
    <property type="molecule type" value="Genomic_DNA"/>
</dbReference>
<dbReference type="GO" id="GO:0005829">
    <property type="term" value="C:cytosol"/>
    <property type="evidence" value="ECO:0007669"/>
    <property type="project" value="TreeGrafter"/>
</dbReference>
<feature type="region of interest" description="Disordered" evidence="7">
    <location>
        <begin position="486"/>
        <end position="554"/>
    </location>
</feature>
<dbReference type="STRING" id="372326.A0A1V4KAQ2"/>
<keyword evidence="12" id="KW-1185">Reference proteome</keyword>
<proteinExistence type="inferred from homology"/>
<feature type="region of interest" description="Disordered" evidence="7">
    <location>
        <begin position="267"/>
        <end position="286"/>
    </location>
</feature>
<dbReference type="PROSITE" id="PS50001">
    <property type="entry name" value="SH2"/>
    <property type="match status" value="1"/>
</dbReference>
<dbReference type="GO" id="GO:0030139">
    <property type="term" value="C:endocytic vesicle"/>
    <property type="evidence" value="ECO:0007669"/>
    <property type="project" value="TreeGrafter"/>
</dbReference>
<evidence type="ECO:0000256" key="5">
    <source>
        <dbReference type="ARBA" id="ARBA00022999"/>
    </source>
</evidence>
<dbReference type="GO" id="GO:0031267">
    <property type="term" value="F:small GTPase binding"/>
    <property type="evidence" value="ECO:0007669"/>
    <property type="project" value="TreeGrafter"/>
</dbReference>
<dbReference type="InterPro" id="IPR045046">
    <property type="entry name" value="Vps9-like"/>
</dbReference>
<name>A0A1V4KAQ2_PATFA</name>
<dbReference type="Pfam" id="PF00788">
    <property type="entry name" value="RA"/>
    <property type="match status" value="1"/>
</dbReference>
<evidence type="ECO:0000259" key="10">
    <source>
        <dbReference type="PROSITE" id="PS51205"/>
    </source>
</evidence>
<evidence type="ECO:0000256" key="1">
    <source>
        <dbReference type="ARBA" id="ARBA00004496"/>
    </source>
</evidence>
<dbReference type="InterPro" id="IPR000159">
    <property type="entry name" value="RA_dom"/>
</dbReference>
<feature type="domain" description="SH2" evidence="8">
    <location>
        <begin position="58"/>
        <end position="152"/>
    </location>
</feature>
<dbReference type="SUPFAM" id="SSF55550">
    <property type="entry name" value="SH2 domain"/>
    <property type="match status" value="1"/>
</dbReference>
<dbReference type="InterPro" id="IPR036860">
    <property type="entry name" value="SH2_dom_sf"/>
</dbReference>
<keyword evidence="5 6" id="KW-0727">SH2 domain</keyword>
<evidence type="ECO:0000313" key="12">
    <source>
        <dbReference type="Proteomes" id="UP000190648"/>
    </source>
</evidence>
<evidence type="ECO:0000256" key="7">
    <source>
        <dbReference type="SAM" id="MobiDB-lite"/>
    </source>
</evidence>
<dbReference type="GO" id="GO:0016192">
    <property type="term" value="P:vesicle-mediated transport"/>
    <property type="evidence" value="ECO:0007669"/>
    <property type="project" value="InterPro"/>
</dbReference>
<dbReference type="PANTHER" id="PTHR23101:SF58">
    <property type="entry name" value="RAS AND RAB INTERACTOR 3"/>
    <property type="match status" value="1"/>
</dbReference>
<evidence type="ECO:0000256" key="3">
    <source>
        <dbReference type="ARBA" id="ARBA00022468"/>
    </source>
</evidence>
<dbReference type="OrthoDB" id="21085at2759"/>
<dbReference type="InterPro" id="IPR037191">
    <property type="entry name" value="VPS9_dom_sf"/>
</dbReference>
<feature type="compositionally biased region" description="Polar residues" evidence="7">
    <location>
        <begin position="526"/>
        <end position="542"/>
    </location>
</feature>
<comment type="similarity">
    <text evidence="2">Belongs to the RIN (Ras interaction/interference) family.</text>
</comment>
<dbReference type="Pfam" id="PF23268">
    <property type="entry name" value="RIN1"/>
    <property type="match status" value="1"/>
</dbReference>
<dbReference type="FunFam" id="1.20.1050.80:FF:000002">
    <property type="entry name" value="Ras and Rab interactor 2"/>
    <property type="match status" value="1"/>
</dbReference>
<feature type="compositionally biased region" description="Basic and acidic residues" evidence="7">
    <location>
        <begin position="419"/>
        <end position="430"/>
    </location>
</feature>
<dbReference type="AlphaFoldDB" id="A0A1V4KAQ2"/>
<dbReference type="CDD" id="cd16130">
    <property type="entry name" value="RA_Rin3"/>
    <property type="match status" value="1"/>
</dbReference>
<dbReference type="PROSITE" id="PS51205">
    <property type="entry name" value="VPS9"/>
    <property type="match status" value="1"/>
</dbReference>
<gene>
    <name evidence="11" type="primary">RIN3</name>
    <name evidence="11" type="ORF">AV530_009973</name>
</gene>
<feature type="compositionally biased region" description="Basic and acidic residues" evidence="7">
    <location>
        <begin position="376"/>
        <end position="393"/>
    </location>
</feature>
<dbReference type="InterPro" id="IPR000980">
    <property type="entry name" value="SH2"/>
</dbReference>
<comment type="caution">
    <text evidence="11">The sequence shown here is derived from an EMBL/GenBank/DDBJ whole genome shotgun (WGS) entry which is preliminary data.</text>
</comment>
<feature type="compositionally biased region" description="Polar residues" evidence="7">
    <location>
        <begin position="331"/>
        <end position="349"/>
    </location>
</feature>
<evidence type="ECO:0000313" key="11">
    <source>
        <dbReference type="EMBL" id="OPJ81549.1"/>
    </source>
</evidence>
<evidence type="ECO:0000259" key="9">
    <source>
        <dbReference type="PROSITE" id="PS50200"/>
    </source>
</evidence>
<dbReference type="SMART" id="SM00314">
    <property type="entry name" value="RA"/>
    <property type="match status" value="1"/>
</dbReference>
<dbReference type="InterPro" id="IPR003123">
    <property type="entry name" value="VPS9"/>
</dbReference>
<evidence type="ECO:0000256" key="4">
    <source>
        <dbReference type="ARBA" id="ARBA00022490"/>
    </source>
</evidence>
<dbReference type="PANTHER" id="PTHR23101">
    <property type="entry name" value="RAB GDP/GTP EXCHANGE FACTOR"/>
    <property type="match status" value="1"/>
</dbReference>
<reference evidence="11 12" key="1">
    <citation type="submission" date="2016-02" db="EMBL/GenBank/DDBJ databases">
        <title>Band-tailed pigeon sequencing and assembly.</title>
        <authorList>
            <person name="Soares A.E."/>
            <person name="Novak B.J."/>
            <person name="Rice E.S."/>
            <person name="O'Connell B."/>
            <person name="Chang D."/>
            <person name="Weber S."/>
            <person name="Shapiro B."/>
        </authorList>
    </citation>
    <scope>NUCLEOTIDE SEQUENCE [LARGE SCALE GENOMIC DNA]</scope>
    <source>
        <strain evidence="11">BTP2013</strain>
        <tissue evidence="11">Blood</tissue>
    </source>
</reference>
<feature type="domain" description="VPS9" evidence="10">
    <location>
        <begin position="691"/>
        <end position="834"/>
    </location>
</feature>
<feature type="region of interest" description="Disordered" evidence="7">
    <location>
        <begin position="322"/>
        <end position="467"/>
    </location>
</feature>
<dbReference type="GO" id="GO:0005096">
    <property type="term" value="F:GTPase activator activity"/>
    <property type="evidence" value="ECO:0007669"/>
    <property type="project" value="UniProtKB-KW"/>
</dbReference>
<comment type="subcellular location">
    <subcellularLocation>
        <location evidence="1">Cytoplasm</location>
    </subcellularLocation>
</comment>
<evidence type="ECO:0000256" key="6">
    <source>
        <dbReference type="PROSITE-ProRule" id="PRU00191"/>
    </source>
</evidence>
<dbReference type="SMART" id="SM00167">
    <property type="entry name" value="VPS9"/>
    <property type="match status" value="1"/>
</dbReference>
<evidence type="ECO:0000259" key="8">
    <source>
        <dbReference type="PROSITE" id="PS50001"/>
    </source>
</evidence>
<feature type="region of interest" description="Disordered" evidence="7">
    <location>
        <begin position="1"/>
        <end position="28"/>
    </location>
</feature>
<keyword evidence="4" id="KW-0963">Cytoplasm</keyword>